<organism evidence="2 3">
    <name type="scientific">Streblomastix strix</name>
    <dbReference type="NCBI Taxonomy" id="222440"/>
    <lineage>
        <taxon>Eukaryota</taxon>
        <taxon>Metamonada</taxon>
        <taxon>Preaxostyla</taxon>
        <taxon>Oxymonadida</taxon>
        <taxon>Streblomastigidae</taxon>
        <taxon>Streblomastix</taxon>
    </lineage>
</organism>
<accession>A0A5J4TGL7</accession>
<name>A0A5J4TGL7_9EUKA</name>
<dbReference type="InterPro" id="IPR011009">
    <property type="entry name" value="Kinase-like_dom_sf"/>
</dbReference>
<evidence type="ECO:0000313" key="3">
    <source>
        <dbReference type="Proteomes" id="UP000324800"/>
    </source>
</evidence>
<proteinExistence type="predicted"/>
<dbReference type="GO" id="GO:0004672">
    <property type="term" value="F:protein kinase activity"/>
    <property type="evidence" value="ECO:0007669"/>
    <property type="project" value="InterPro"/>
</dbReference>
<dbReference type="InterPro" id="IPR000719">
    <property type="entry name" value="Prot_kinase_dom"/>
</dbReference>
<comment type="caution">
    <text evidence="2">The sequence shown here is derived from an EMBL/GenBank/DDBJ whole genome shotgun (WGS) entry which is preliminary data.</text>
</comment>
<protein>
    <recommendedName>
        <fullName evidence="1">Protein kinase domain-containing protein</fullName>
    </recommendedName>
</protein>
<feature type="non-terminal residue" evidence="2">
    <location>
        <position position="181"/>
    </location>
</feature>
<evidence type="ECO:0000259" key="1">
    <source>
        <dbReference type="PROSITE" id="PS50011"/>
    </source>
</evidence>
<feature type="domain" description="Protein kinase" evidence="1">
    <location>
        <begin position="1"/>
        <end position="181"/>
    </location>
</feature>
<sequence>IILESVAEKPSENHFALIIRHHPHNLDSLISYFEQEENSYQGLEIQGAKDLIYLGNGASQTGCCTLFLTSSTLTLDVAFQKGLIAKQEIKLELAKSLLAQIQQAHENEIFGFDLRPSQILYSYGERDLSTSIIGYVGDSSVTSKHPDCTKLKWDAEWAAPEVVKKSRQQRSRPVKVSPLSG</sequence>
<dbReference type="PROSITE" id="PS50011">
    <property type="entry name" value="PROTEIN_KINASE_DOM"/>
    <property type="match status" value="1"/>
</dbReference>
<feature type="non-terminal residue" evidence="2">
    <location>
        <position position="1"/>
    </location>
</feature>
<evidence type="ECO:0000313" key="2">
    <source>
        <dbReference type="EMBL" id="KAA6357337.1"/>
    </source>
</evidence>
<dbReference type="EMBL" id="SNRW01031572">
    <property type="protein sequence ID" value="KAA6357337.1"/>
    <property type="molecule type" value="Genomic_DNA"/>
</dbReference>
<dbReference type="Proteomes" id="UP000324800">
    <property type="component" value="Unassembled WGS sequence"/>
</dbReference>
<dbReference type="AlphaFoldDB" id="A0A5J4TGL7"/>
<reference evidence="2 3" key="1">
    <citation type="submission" date="2019-03" db="EMBL/GenBank/DDBJ databases">
        <title>Single cell metagenomics reveals metabolic interactions within the superorganism composed of flagellate Streblomastix strix and complex community of Bacteroidetes bacteria on its surface.</title>
        <authorList>
            <person name="Treitli S.C."/>
            <person name="Kolisko M."/>
            <person name="Husnik F."/>
            <person name="Keeling P."/>
            <person name="Hampl V."/>
        </authorList>
    </citation>
    <scope>NUCLEOTIDE SEQUENCE [LARGE SCALE GENOMIC DNA]</scope>
    <source>
        <strain evidence="2">ST1C</strain>
    </source>
</reference>
<gene>
    <name evidence="2" type="ORF">EZS28_047136</name>
</gene>
<dbReference type="GO" id="GO:0005524">
    <property type="term" value="F:ATP binding"/>
    <property type="evidence" value="ECO:0007669"/>
    <property type="project" value="InterPro"/>
</dbReference>
<dbReference type="SUPFAM" id="SSF56112">
    <property type="entry name" value="Protein kinase-like (PK-like)"/>
    <property type="match status" value="1"/>
</dbReference>